<accession>A0A1I1W9Q4</accession>
<reference evidence="3" key="1">
    <citation type="submission" date="2016-10" db="EMBL/GenBank/DDBJ databases">
        <authorList>
            <person name="Varghese N."/>
            <person name="Submissions S."/>
        </authorList>
    </citation>
    <scope>NUCLEOTIDE SEQUENCE [LARGE SCALE GENOMIC DNA]</scope>
    <source>
        <strain evidence="3">DSM 7481</strain>
    </source>
</reference>
<protein>
    <submittedName>
        <fullName evidence="2">Uncharacterized protein</fullName>
    </submittedName>
</protein>
<feature type="signal peptide" evidence="1">
    <location>
        <begin position="1"/>
        <end position="26"/>
    </location>
</feature>
<evidence type="ECO:0000313" key="2">
    <source>
        <dbReference type="EMBL" id="SFD89760.1"/>
    </source>
</evidence>
<dbReference type="RefSeq" id="WP_092953209.1">
    <property type="nucleotide sequence ID" value="NZ_FOMQ01000008.1"/>
</dbReference>
<evidence type="ECO:0000256" key="1">
    <source>
        <dbReference type="SAM" id="SignalP"/>
    </source>
</evidence>
<proteinExistence type="predicted"/>
<gene>
    <name evidence="2" type="ORF">SAMN04489710_10895</name>
</gene>
<organism evidence="2 3">
    <name type="scientific">Paracidovorax konjaci</name>
    <dbReference type="NCBI Taxonomy" id="32040"/>
    <lineage>
        <taxon>Bacteria</taxon>
        <taxon>Pseudomonadati</taxon>
        <taxon>Pseudomonadota</taxon>
        <taxon>Betaproteobacteria</taxon>
        <taxon>Burkholderiales</taxon>
        <taxon>Comamonadaceae</taxon>
        <taxon>Paracidovorax</taxon>
    </lineage>
</organism>
<dbReference type="STRING" id="32040.SAMN04489710_10895"/>
<dbReference type="AlphaFoldDB" id="A0A1I1W9Q4"/>
<keyword evidence="3" id="KW-1185">Reference proteome</keyword>
<sequence length="67" mass="6609">MAISLSLNKTTARTLLATLACAAALAGCGATPSKSAHTDDLNSQKGESGVTVFGTIDAGVGSVRSSR</sequence>
<dbReference type="Proteomes" id="UP000199517">
    <property type="component" value="Unassembled WGS sequence"/>
</dbReference>
<keyword evidence="1" id="KW-0732">Signal</keyword>
<dbReference type="EMBL" id="FOMQ01000008">
    <property type="protein sequence ID" value="SFD89760.1"/>
    <property type="molecule type" value="Genomic_DNA"/>
</dbReference>
<evidence type="ECO:0000313" key="3">
    <source>
        <dbReference type="Proteomes" id="UP000199517"/>
    </source>
</evidence>
<feature type="chain" id="PRO_5011755927" evidence="1">
    <location>
        <begin position="27"/>
        <end position="67"/>
    </location>
</feature>
<name>A0A1I1W9Q4_9BURK</name>
<dbReference type="OrthoDB" id="8820388at2"/>